<dbReference type="InterPro" id="IPR029016">
    <property type="entry name" value="GAF-like_dom_sf"/>
</dbReference>
<dbReference type="EMBL" id="JAAXLA010000096">
    <property type="protein sequence ID" value="NMI01716.1"/>
    <property type="molecule type" value="Genomic_DNA"/>
</dbReference>
<keyword evidence="2" id="KW-0238">DNA-binding</keyword>
<dbReference type="PANTHER" id="PTHR30136:SF34">
    <property type="entry name" value="TRANSCRIPTIONAL REGULATOR"/>
    <property type="match status" value="1"/>
</dbReference>
<proteinExistence type="predicted"/>
<dbReference type="InterPro" id="IPR036390">
    <property type="entry name" value="WH_DNA-bd_sf"/>
</dbReference>
<dbReference type="NCBIfam" id="TIGR02431">
    <property type="entry name" value="pcaR_pcaU"/>
    <property type="match status" value="1"/>
</dbReference>
<evidence type="ECO:0000256" key="3">
    <source>
        <dbReference type="ARBA" id="ARBA00023163"/>
    </source>
</evidence>
<evidence type="ECO:0000313" key="6">
    <source>
        <dbReference type="EMBL" id="NMI01716.1"/>
    </source>
</evidence>
<dbReference type="Pfam" id="PF09339">
    <property type="entry name" value="HTH_IclR"/>
    <property type="match status" value="1"/>
</dbReference>
<accession>A0ABX1SL02</accession>
<dbReference type="PANTHER" id="PTHR30136">
    <property type="entry name" value="HELIX-TURN-HELIX TRANSCRIPTIONAL REGULATOR, ICLR FAMILY"/>
    <property type="match status" value="1"/>
</dbReference>
<name>A0ABX1SL02_9PSEU</name>
<dbReference type="Gene3D" id="3.30.450.40">
    <property type="match status" value="1"/>
</dbReference>
<evidence type="ECO:0000259" key="4">
    <source>
        <dbReference type="PROSITE" id="PS51077"/>
    </source>
</evidence>
<sequence>MAGLAKGLAVIEAFGETSSQLTVADAARLTDVTRAAARRCLLTLTDLGYLTHDGKYFRPTPRMLRLGGAYLDTASLPVLAQPHLVAARDALTESVSLAVWEDGWSVFVARAEAERIVSTGVRVGARLPGHCSATGRALLAGLTDDEVAAFLARGGRERRTVKTLIAPEDLTAAVEAARADGYAESDEELELGMRAMAVPVKDARGRTVAAMSVSASSARVSVAEMRRDFLPVLIEHATALGRML</sequence>
<dbReference type="SUPFAM" id="SSF46785">
    <property type="entry name" value="Winged helix' DNA-binding domain"/>
    <property type="match status" value="1"/>
</dbReference>
<dbReference type="InterPro" id="IPR014757">
    <property type="entry name" value="Tscrpt_reg_IclR_C"/>
</dbReference>
<keyword evidence="1" id="KW-0805">Transcription regulation</keyword>
<dbReference type="InterPro" id="IPR050707">
    <property type="entry name" value="HTH_MetabolicPath_Reg"/>
</dbReference>
<feature type="domain" description="IclR-ED" evidence="5">
    <location>
        <begin position="62"/>
        <end position="244"/>
    </location>
</feature>
<dbReference type="SUPFAM" id="SSF55781">
    <property type="entry name" value="GAF domain-like"/>
    <property type="match status" value="1"/>
</dbReference>
<comment type="caution">
    <text evidence="6">The sequence shown here is derived from an EMBL/GenBank/DDBJ whole genome shotgun (WGS) entry which is preliminary data.</text>
</comment>
<dbReference type="SMART" id="SM00346">
    <property type="entry name" value="HTH_ICLR"/>
    <property type="match status" value="1"/>
</dbReference>
<keyword evidence="3" id="KW-0804">Transcription</keyword>
<feature type="domain" description="HTH iclR-type" evidence="4">
    <location>
        <begin position="1"/>
        <end position="68"/>
    </location>
</feature>
<dbReference type="PROSITE" id="PS51077">
    <property type="entry name" value="HTH_ICLR"/>
    <property type="match status" value="1"/>
</dbReference>
<organism evidence="6 7">
    <name type="scientific">Pseudonocardia acidicola</name>
    <dbReference type="NCBI Taxonomy" id="2724939"/>
    <lineage>
        <taxon>Bacteria</taxon>
        <taxon>Bacillati</taxon>
        <taxon>Actinomycetota</taxon>
        <taxon>Actinomycetes</taxon>
        <taxon>Pseudonocardiales</taxon>
        <taxon>Pseudonocardiaceae</taxon>
        <taxon>Pseudonocardia</taxon>
    </lineage>
</organism>
<dbReference type="Proteomes" id="UP000820669">
    <property type="component" value="Unassembled WGS sequence"/>
</dbReference>
<evidence type="ECO:0000256" key="1">
    <source>
        <dbReference type="ARBA" id="ARBA00023015"/>
    </source>
</evidence>
<evidence type="ECO:0000256" key="2">
    <source>
        <dbReference type="ARBA" id="ARBA00023125"/>
    </source>
</evidence>
<protein>
    <submittedName>
        <fullName evidence="6">Helix-turn-helix domain-containing protein</fullName>
    </submittedName>
</protein>
<gene>
    <name evidence="6" type="ORF">HF526_31145</name>
</gene>
<dbReference type="InterPro" id="IPR012794">
    <property type="entry name" value="PcaR_PcaU"/>
</dbReference>
<dbReference type="Pfam" id="PF01614">
    <property type="entry name" value="IclR_C"/>
    <property type="match status" value="1"/>
</dbReference>
<keyword evidence="7" id="KW-1185">Reference proteome</keyword>
<dbReference type="InterPro" id="IPR005471">
    <property type="entry name" value="Tscrpt_reg_IclR_N"/>
</dbReference>
<dbReference type="PROSITE" id="PS51078">
    <property type="entry name" value="ICLR_ED"/>
    <property type="match status" value="1"/>
</dbReference>
<evidence type="ECO:0000313" key="7">
    <source>
        <dbReference type="Proteomes" id="UP000820669"/>
    </source>
</evidence>
<dbReference type="Gene3D" id="1.10.10.10">
    <property type="entry name" value="Winged helix-like DNA-binding domain superfamily/Winged helix DNA-binding domain"/>
    <property type="match status" value="1"/>
</dbReference>
<dbReference type="InterPro" id="IPR036388">
    <property type="entry name" value="WH-like_DNA-bd_sf"/>
</dbReference>
<evidence type="ECO:0000259" key="5">
    <source>
        <dbReference type="PROSITE" id="PS51078"/>
    </source>
</evidence>
<reference evidence="6 7" key="1">
    <citation type="submission" date="2020-04" db="EMBL/GenBank/DDBJ databases">
        <authorList>
            <person name="Klaysubun C."/>
            <person name="Duangmal K."/>
            <person name="Lipun K."/>
        </authorList>
    </citation>
    <scope>NUCLEOTIDE SEQUENCE [LARGE SCALE GENOMIC DNA]</scope>
    <source>
        <strain evidence="6 7">K10HN5</strain>
    </source>
</reference>